<feature type="region of interest" description="Disordered" evidence="4">
    <location>
        <begin position="142"/>
        <end position="164"/>
    </location>
</feature>
<sequence>MHEHGGQKEGTPCNGSKGRQKKEKALNVENQGLPQSTDIFCFENISIFYYVNGIEGLIIVVAAAEAGVVGGGGGGGNCCSGGVSSNRSKNVKQKKVPQRGLGVAQLEKIRLEEQRKKEALQAANVLANNAIGSPSDTASVQCPNFGSSLSSSPNSVPLPQSPTNFPSPNALYRSAPPVPVRITKQLEGELGLQSISGPGNGNWPRLWNGEYNHEGENQRVEHLGFAFRPPQVNLPFESNAAVLPLPSVPQRSYQLQRPSSSSSVVSQVLLDDTMDFTIISIKFPDGAPFKPKSSWKQLYIVEPEEDKMVGMKRSYPFSLESPPATSFPGNFHPAIAASRSRSDELPSCSSEYTVPTEPRNKCMRDGPSNSSALHEQNPSDIIRDNQRLNGDFLTLAPPVAASPPLNSKYKHPSGYSGHQGAELSDFKSMASQENLRSQIHHLEPGGSTEQPFSFFPVKSQSHVNNGNGEKGETIDLNLKL</sequence>
<feature type="region of interest" description="Disordered" evidence="4">
    <location>
        <begin position="442"/>
        <end position="476"/>
    </location>
</feature>
<feature type="region of interest" description="Disordered" evidence="4">
    <location>
        <begin position="1"/>
        <end position="24"/>
    </location>
</feature>
<dbReference type="EMBL" id="JACGWK010000005">
    <property type="protein sequence ID" value="KAL0353810.1"/>
    <property type="molecule type" value="Genomic_DNA"/>
</dbReference>
<proteinExistence type="predicted"/>
<comment type="caution">
    <text evidence="5">The sequence shown here is derived from an EMBL/GenBank/DDBJ whole genome shotgun (WGS) entry which is preliminary data.</text>
</comment>
<organism evidence="5">
    <name type="scientific">Sesamum angustifolium</name>
    <dbReference type="NCBI Taxonomy" id="2727405"/>
    <lineage>
        <taxon>Eukaryota</taxon>
        <taxon>Viridiplantae</taxon>
        <taxon>Streptophyta</taxon>
        <taxon>Embryophyta</taxon>
        <taxon>Tracheophyta</taxon>
        <taxon>Spermatophyta</taxon>
        <taxon>Magnoliopsida</taxon>
        <taxon>eudicotyledons</taxon>
        <taxon>Gunneridae</taxon>
        <taxon>Pentapetalae</taxon>
        <taxon>asterids</taxon>
        <taxon>lamiids</taxon>
        <taxon>Lamiales</taxon>
        <taxon>Pedaliaceae</taxon>
        <taxon>Sesamum</taxon>
    </lineage>
</organism>
<keyword evidence="3" id="KW-0804">Transcription</keyword>
<feature type="region of interest" description="Disordered" evidence="4">
    <location>
        <begin position="338"/>
        <end position="378"/>
    </location>
</feature>
<feature type="compositionally biased region" description="Polar residues" evidence="4">
    <location>
        <begin position="458"/>
        <end position="467"/>
    </location>
</feature>
<evidence type="ECO:0000313" key="5">
    <source>
        <dbReference type="EMBL" id="KAL0353810.1"/>
    </source>
</evidence>
<feature type="compositionally biased region" description="Low complexity" evidence="4">
    <location>
        <begin position="147"/>
        <end position="162"/>
    </location>
</feature>
<keyword evidence="2" id="KW-0805">Transcription regulation</keyword>
<evidence type="ECO:0000256" key="1">
    <source>
        <dbReference type="ARBA" id="ARBA00022491"/>
    </source>
</evidence>
<dbReference type="PANTHER" id="PTHR33388:SF1">
    <property type="entry name" value="PROTEIN SPEAR2"/>
    <property type="match status" value="1"/>
</dbReference>
<evidence type="ECO:0000256" key="4">
    <source>
        <dbReference type="SAM" id="MobiDB-lite"/>
    </source>
</evidence>
<reference evidence="5" key="1">
    <citation type="submission" date="2020-06" db="EMBL/GenBank/DDBJ databases">
        <authorList>
            <person name="Li T."/>
            <person name="Hu X."/>
            <person name="Zhang T."/>
            <person name="Song X."/>
            <person name="Zhang H."/>
            <person name="Dai N."/>
            <person name="Sheng W."/>
            <person name="Hou X."/>
            <person name="Wei L."/>
        </authorList>
    </citation>
    <scope>NUCLEOTIDE SEQUENCE</scope>
    <source>
        <strain evidence="5">G01</strain>
        <tissue evidence="5">Leaf</tissue>
    </source>
</reference>
<feature type="compositionally biased region" description="Polar residues" evidence="4">
    <location>
        <begin position="367"/>
        <end position="378"/>
    </location>
</feature>
<dbReference type="GO" id="GO:0003700">
    <property type="term" value="F:DNA-binding transcription factor activity"/>
    <property type="evidence" value="ECO:0007669"/>
    <property type="project" value="InterPro"/>
</dbReference>
<protein>
    <submittedName>
        <fullName evidence="5">Uncharacterized protein</fullName>
    </submittedName>
</protein>
<dbReference type="InterPro" id="IPR040356">
    <property type="entry name" value="SPEAR"/>
</dbReference>
<keyword evidence="1" id="KW-0678">Repressor</keyword>
<dbReference type="AlphaFoldDB" id="A0AAW2PCI6"/>
<evidence type="ECO:0000256" key="3">
    <source>
        <dbReference type="ARBA" id="ARBA00023163"/>
    </source>
</evidence>
<evidence type="ECO:0000256" key="2">
    <source>
        <dbReference type="ARBA" id="ARBA00023015"/>
    </source>
</evidence>
<reference evidence="5" key="2">
    <citation type="journal article" date="2024" name="Plant">
        <title>Genomic evolution and insights into agronomic trait innovations of Sesamum species.</title>
        <authorList>
            <person name="Miao H."/>
            <person name="Wang L."/>
            <person name="Qu L."/>
            <person name="Liu H."/>
            <person name="Sun Y."/>
            <person name="Le M."/>
            <person name="Wang Q."/>
            <person name="Wei S."/>
            <person name="Zheng Y."/>
            <person name="Lin W."/>
            <person name="Duan Y."/>
            <person name="Cao H."/>
            <person name="Xiong S."/>
            <person name="Wang X."/>
            <person name="Wei L."/>
            <person name="Li C."/>
            <person name="Ma Q."/>
            <person name="Ju M."/>
            <person name="Zhao R."/>
            <person name="Li G."/>
            <person name="Mu C."/>
            <person name="Tian Q."/>
            <person name="Mei H."/>
            <person name="Zhang T."/>
            <person name="Gao T."/>
            <person name="Zhang H."/>
        </authorList>
    </citation>
    <scope>NUCLEOTIDE SEQUENCE</scope>
    <source>
        <strain evidence="5">G01</strain>
    </source>
</reference>
<name>A0AAW2PCI6_9LAMI</name>
<gene>
    <name evidence="5" type="ORF">Sangu_0962300</name>
</gene>
<dbReference type="PANTHER" id="PTHR33388">
    <property type="entry name" value="OS01G0212500 PROTEIN"/>
    <property type="match status" value="1"/>
</dbReference>
<accession>A0AAW2PCI6</accession>